<sequence>MKKGKSINIELTEEDLRMKLQQLRQEIQETRERRIAVEITTAVARAANVALNEELVAKMARHAIVKEETTAMRKGDNVFKDNIAMRFQRLHKEYPILDNAVPVPKTMNQKLLKKNLRRKLSTGLLSRDELICVDKLAEHPYFTRSKGPTDSFPSQSSQKGKSTMGDNVEDISLTDVVVAKPIVADQNELIMQLMEQIAEMRVEMQRRQDLPNPAFAFNAPADGRPPPHFPSSSAEQTQNPPSSPAHNPSIIDLTTQNPHYTFASYQTPPPHQNTNIQVPLPPQNANLQTGPPLQNQNVNNP</sequence>
<comment type="caution">
    <text evidence="3">The sequence shown here is derived from an EMBL/GenBank/DDBJ whole genome shotgun (WGS) entry which is preliminary data.</text>
</comment>
<dbReference type="EMBL" id="JAWPEI010000001">
    <property type="protein sequence ID" value="KAK4736987.1"/>
    <property type="molecule type" value="Genomic_DNA"/>
</dbReference>
<proteinExistence type="predicted"/>
<keyword evidence="4" id="KW-1185">Reference proteome</keyword>
<evidence type="ECO:0000313" key="3">
    <source>
        <dbReference type="EMBL" id="KAK4736987.1"/>
    </source>
</evidence>
<dbReference type="Proteomes" id="UP001311915">
    <property type="component" value="Unassembled WGS sequence"/>
</dbReference>
<gene>
    <name evidence="3" type="ORF">R3W88_000684</name>
</gene>
<evidence type="ECO:0000256" key="2">
    <source>
        <dbReference type="SAM" id="MobiDB-lite"/>
    </source>
</evidence>
<protein>
    <submittedName>
        <fullName evidence="3">Uncharacterized protein</fullName>
    </submittedName>
</protein>
<evidence type="ECO:0000313" key="4">
    <source>
        <dbReference type="Proteomes" id="UP001311915"/>
    </source>
</evidence>
<organism evidence="3 4">
    <name type="scientific">Solanum pinnatisectum</name>
    <name type="common">tansyleaf nightshade</name>
    <dbReference type="NCBI Taxonomy" id="50273"/>
    <lineage>
        <taxon>Eukaryota</taxon>
        <taxon>Viridiplantae</taxon>
        <taxon>Streptophyta</taxon>
        <taxon>Embryophyta</taxon>
        <taxon>Tracheophyta</taxon>
        <taxon>Spermatophyta</taxon>
        <taxon>Magnoliopsida</taxon>
        <taxon>eudicotyledons</taxon>
        <taxon>Gunneridae</taxon>
        <taxon>Pentapetalae</taxon>
        <taxon>asterids</taxon>
        <taxon>lamiids</taxon>
        <taxon>Solanales</taxon>
        <taxon>Solanaceae</taxon>
        <taxon>Solanoideae</taxon>
        <taxon>Solaneae</taxon>
        <taxon>Solanum</taxon>
    </lineage>
</organism>
<accession>A0AAV9MG22</accession>
<keyword evidence="1" id="KW-0175">Coiled coil</keyword>
<feature type="coiled-coil region" evidence="1">
    <location>
        <begin position="183"/>
        <end position="210"/>
    </location>
</feature>
<feature type="region of interest" description="Disordered" evidence="2">
    <location>
        <begin position="143"/>
        <end position="166"/>
    </location>
</feature>
<dbReference type="AlphaFoldDB" id="A0AAV9MG22"/>
<feature type="compositionally biased region" description="Polar residues" evidence="2">
    <location>
        <begin position="146"/>
        <end position="165"/>
    </location>
</feature>
<feature type="coiled-coil region" evidence="1">
    <location>
        <begin position="9"/>
        <end position="40"/>
    </location>
</feature>
<feature type="compositionally biased region" description="Polar residues" evidence="2">
    <location>
        <begin position="230"/>
        <end position="301"/>
    </location>
</feature>
<reference evidence="3 4" key="1">
    <citation type="submission" date="2023-10" db="EMBL/GenBank/DDBJ databases">
        <title>Genome-Wide Identification Analysis in wild type Solanum Pinnatisectum Reveals Some Genes Defensing Phytophthora Infestans.</title>
        <authorList>
            <person name="Sun C."/>
        </authorList>
    </citation>
    <scope>NUCLEOTIDE SEQUENCE [LARGE SCALE GENOMIC DNA]</scope>
    <source>
        <strain evidence="3">LQN</strain>
        <tissue evidence="3">Leaf</tissue>
    </source>
</reference>
<evidence type="ECO:0000256" key="1">
    <source>
        <dbReference type="SAM" id="Coils"/>
    </source>
</evidence>
<name>A0AAV9MG22_9SOLN</name>
<feature type="region of interest" description="Disordered" evidence="2">
    <location>
        <begin position="213"/>
        <end position="301"/>
    </location>
</feature>